<keyword evidence="3" id="KW-1185">Reference proteome</keyword>
<dbReference type="Pfam" id="PF12697">
    <property type="entry name" value="Abhydrolase_6"/>
    <property type="match status" value="1"/>
</dbReference>
<protein>
    <recommendedName>
        <fullName evidence="1">AB hydrolase-1 domain-containing protein</fullName>
    </recommendedName>
</protein>
<reference evidence="2 3" key="1">
    <citation type="submission" date="2019-09" db="EMBL/GenBank/DDBJ databases">
        <title>NBRP : Genome information of microbial organism related human and environment.</title>
        <authorList>
            <person name="Hattori M."/>
            <person name="Oshima K."/>
            <person name="Inaba H."/>
            <person name="Suda W."/>
            <person name="Sakamoto M."/>
            <person name="Iino T."/>
            <person name="Kitahara M."/>
            <person name="Oshida Y."/>
            <person name="Iida T."/>
            <person name="Kudo T."/>
            <person name="Itoh T."/>
            <person name="Ohkuma M."/>
        </authorList>
    </citation>
    <scope>NUCLEOTIDE SEQUENCE [LARGE SCALE GENOMIC DNA]</scope>
    <source>
        <strain evidence="2 3">Q-1</strain>
    </source>
</reference>
<dbReference type="RefSeq" id="WP_313977925.1">
    <property type="nucleotide sequence ID" value="NZ_BKCN01000001.1"/>
</dbReference>
<dbReference type="AlphaFoldDB" id="A0A5A7N5N9"/>
<dbReference type="Proteomes" id="UP000324996">
    <property type="component" value="Unassembled WGS sequence"/>
</dbReference>
<accession>A0A5A7N5N9</accession>
<dbReference type="InterPro" id="IPR029058">
    <property type="entry name" value="AB_hydrolase_fold"/>
</dbReference>
<name>A0A5A7N5N9_9PROT</name>
<evidence type="ECO:0000313" key="3">
    <source>
        <dbReference type="Proteomes" id="UP000324996"/>
    </source>
</evidence>
<dbReference type="PANTHER" id="PTHR43798">
    <property type="entry name" value="MONOACYLGLYCEROL LIPASE"/>
    <property type="match status" value="1"/>
</dbReference>
<dbReference type="GO" id="GO:0047372">
    <property type="term" value="F:monoacylglycerol lipase activity"/>
    <property type="evidence" value="ECO:0007669"/>
    <property type="project" value="TreeGrafter"/>
</dbReference>
<proteinExistence type="predicted"/>
<dbReference type="PANTHER" id="PTHR43798:SF33">
    <property type="entry name" value="HYDROLASE, PUTATIVE (AFU_ORTHOLOGUE AFUA_2G14860)-RELATED"/>
    <property type="match status" value="1"/>
</dbReference>
<dbReference type="GO" id="GO:0016020">
    <property type="term" value="C:membrane"/>
    <property type="evidence" value="ECO:0007669"/>
    <property type="project" value="TreeGrafter"/>
</dbReference>
<sequence length="216" mass="24264">MDRLDLSDVHILAHDYGDTVAQELLARDQARTGHDRLFKSVCLLNGGLFPETHRARLIQKLLASPLGSLVNRLTTKSRFDKSFSAVFGPDSKPDARALDDFWGLITENDGRHVFTSLIGYMHERRINRERWVGALIHCPCPIQLINGSADPVSGAHMVARYRQIMGDRDEIRALDGVGHYPQVEQPDQVAAAYREFLDRHSAAFSSHPPQNRDTPS</sequence>
<evidence type="ECO:0000313" key="2">
    <source>
        <dbReference type="EMBL" id="GER02389.1"/>
    </source>
</evidence>
<dbReference type="EMBL" id="BKCN01000001">
    <property type="protein sequence ID" value="GER02389.1"/>
    <property type="molecule type" value="Genomic_DNA"/>
</dbReference>
<gene>
    <name evidence="2" type="ORF">JCM17846_00710</name>
</gene>
<evidence type="ECO:0000259" key="1">
    <source>
        <dbReference type="Pfam" id="PF12697"/>
    </source>
</evidence>
<dbReference type="InterPro" id="IPR050266">
    <property type="entry name" value="AB_hydrolase_sf"/>
</dbReference>
<comment type="caution">
    <text evidence="2">The sequence shown here is derived from an EMBL/GenBank/DDBJ whole genome shotgun (WGS) entry which is preliminary data.</text>
</comment>
<feature type="domain" description="AB hydrolase-1" evidence="1">
    <location>
        <begin position="6"/>
        <end position="192"/>
    </location>
</feature>
<organism evidence="2 3">
    <name type="scientific">Iodidimonas nitroreducens</name>
    <dbReference type="NCBI Taxonomy" id="1236968"/>
    <lineage>
        <taxon>Bacteria</taxon>
        <taxon>Pseudomonadati</taxon>
        <taxon>Pseudomonadota</taxon>
        <taxon>Alphaproteobacteria</taxon>
        <taxon>Iodidimonadales</taxon>
        <taxon>Iodidimonadaceae</taxon>
        <taxon>Iodidimonas</taxon>
    </lineage>
</organism>
<dbReference type="Gene3D" id="3.40.50.1820">
    <property type="entry name" value="alpha/beta hydrolase"/>
    <property type="match status" value="1"/>
</dbReference>
<dbReference type="InterPro" id="IPR000073">
    <property type="entry name" value="AB_hydrolase_1"/>
</dbReference>
<dbReference type="GO" id="GO:0046464">
    <property type="term" value="P:acylglycerol catabolic process"/>
    <property type="evidence" value="ECO:0007669"/>
    <property type="project" value="TreeGrafter"/>
</dbReference>
<dbReference type="SUPFAM" id="SSF53474">
    <property type="entry name" value="alpha/beta-Hydrolases"/>
    <property type="match status" value="1"/>
</dbReference>